<gene>
    <name evidence="2" type="ordered locus">Pput_2961</name>
</gene>
<organism evidence="2">
    <name type="scientific">Pseudomonas putida (strain ATCC 700007 / DSM 6899 / JCM 31910 / BCRC 17059 / LMG 24140 / F1)</name>
    <dbReference type="NCBI Taxonomy" id="351746"/>
    <lineage>
        <taxon>Bacteria</taxon>
        <taxon>Pseudomonadati</taxon>
        <taxon>Pseudomonadota</taxon>
        <taxon>Gammaproteobacteria</taxon>
        <taxon>Pseudomonadales</taxon>
        <taxon>Pseudomonadaceae</taxon>
        <taxon>Pseudomonas</taxon>
    </lineage>
</organism>
<name>A5W4M9_PSEP1</name>
<feature type="domain" description="DUF7740" evidence="1">
    <location>
        <begin position="4"/>
        <end position="65"/>
    </location>
</feature>
<accession>A5W4M9</accession>
<dbReference type="InterPro" id="IPR056642">
    <property type="entry name" value="DUF7740"/>
</dbReference>
<reference evidence="2" key="1">
    <citation type="submission" date="2007-05" db="EMBL/GenBank/DDBJ databases">
        <title>Complete sequence of Pseudomonas putida F1.</title>
        <authorList>
            <consortium name="US DOE Joint Genome Institute"/>
            <person name="Copeland A."/>
            <person name="Lucas S."/>
            <person name="Lapidus A."/>
            <person name="Barry K."/>
            <person name="Detter J.C."/>
            <person name="Glavina del Rio T."/>
            <person name="Hammon N."/>
            <person name="Israni S."/>
            <person name="Dalin E."/>
            <person name="Tice H."/>
            <person name="Pitluck S."/>
            <person name="Chain P."/>
            <person name="Malfatti S."/>
            <person name="Shin M."/>
            <person name="Vergez L."/>
            <person name="Schmutz J."/>
            <person name="Larimer F."/>
            <person name="Land M."/>
            <person name="Hauser L."/>
            <person name="Kyrpides N."/>
            <person name="Lykidis A."/>
            <person name="Parales R."/>
            <person name="Richardson P."/>
        </authorList>
    </citation>
    <scope>NUCLEOTIDE SEQUENCE [LARGE SCALE GENOMIC DNA]</scope>
    <source>
        <strain evidence="2">F1</strain>
    </source>
</reference>
<sequence length="67" mass="7226">MALMTLSDAVLIVLLADRIHGTDAAIRSAAKRCAKKLPRSQRDILFKVGNSAAPREVVAHLCQNLAD</sequence>
<dbReference type="HOGENOM" id="CLU_185289_0_0_6"/>
<dbReference type="AlphaFoldDB" id="A5W4M9"/>
<protein>
    <recommendedName>
        <fullName evidence="1">DUF7740 domain-containing protein</fullName>
    </recommendedName>
</protein>
<dbReference type="EMBL" id="CP000712">
    <property type="protein sequence ID" value="ABQ79089.1"/>
    <property type="molecule type" value="Genomic_DNA"/>
</dbReference>
<evidence type="ECO:0000313" key="2">
    <source>
        <dbReference type="EMBL" id="ABQ79089.1"/>
    </source>
</evidence>
<dbReference type="KEGG" id="ppf:Pput_2961"/>
<evidence type="ECO:0000259" key="1">
    <source>
        <dbReference type="Pfam" id="PF24886"/>
    </source>
</evidence>
<proteinExistence type="predicted"/>
<dbReference type="Pfam" id="PF24886">
    <property type="entry name" value="DUF7740"/>
    <property type="match status" value="1"/>
</dbReference>